<evidence type="ECO:0000313" key="5">
    <source>
        <dbReference type="EMBL" id="WZN62796.1"/>
    </source>
</evidence>
<keyword evidence="6" id="KW-1185">Reference proteome</keyword>
<feature type="region of interest" description="Disordered" evidence="4">
    <location>
        <begin position="252"/>
        <end position="340"/>
    </location>
</feature>
<reference evidence="5 6" key="1">
    <citation type="submission" date="2024-03" db="EMBL/GenBank/DDBJ databases">
        <title>Complete genome sequence of the green alga Chloropicon roscoffensis RCC1871.</title>
        <authorList>
            <person name="Lemieux C."/>
            <person name="Pombert J.-F."/>
            <person name="Otis C."/>
            <person name="Turmel M."/>
        </authorList>
    </citation>
    <scope>NUCLEOTIDE SEQUENCE [LARGE SCALE GENOMIC DNA]</scope>
    <source>
        <strain evidence="5 6">RCC1871</strain>
    </source>
</reference>
<dbReference type="EMBL" id="CP151506">
    <property type="protein sequence ID" value="WZN62796.1"/>
    <property type="molecule type" value="Genomic_DNA"/>
</dbReference>
<dbReference type="InterPro" id="IPR011990">
    <property type="entry name" value="TPR-like_helical_dom_sf"/>
</dbReference>
<dbReference type="SMART" id="SM00028">
    <property type="entry name" value="TPR"/>
    <property type="match status" value="2"/>
</dbReference>
<evidence type="ECO:0000256" key="2">
    <source>
        <dbReference type="ARBA" id="ARBA00022803"/>
    </source>
</evidence>
<feature type="compositionally biased region" description="Low complexity" evidence="4">
    <location>
        <begin position="322"/>
        <end position="333"/>
    </location>
</feature>
<feature type="compositionally biased region" description="Basic residues" evidence="4">
    <location>
        <begin position="302"/>
        <end position="319"/>
    </location>
</feature>
<proteinExistence type="predicted"/>
<feature type="repeat" description="TPR" evidence="3">
    <location>
        <begin position="209"/>
        <end position="242"/>
    </location>
</feature>
<feature type="compositionally biased region" description="Basic and acidic residues" evidence="4">
    <location>
        <begin position="8"/>
        <end position="24"/>
    </location>
</feature>
<evidence type="ECO:0000256" key="1">
    <source>
        <dbReference type="ARBA" id="ARBA00022737"/>
    </source>
</evidence>
<dbReference type="AlphaFoldDB" id="A0AAX4P9R4"/>
<dbReference type="PANTHER" id="PTHR11242:SF19">
    <property type="entry name" value="OS07G0161000 PROTEIN"/>
    <property type="match status" value="1"/>
</dbReference>
<evidence type="ECO:0000256" key="3">
    <source>
        <dbReference type="PROSITE-ProRule" id="PRU00339"/>
    </source>
</evidence>
<evidence type="ECO:0000256" key="4">
    <source>
        <dbReference type="SAM" id="MobiDB-lite"/>
    </source>
</evidence>
<dbReference type="InterPro" id="IPR039663">
    <property type="entry name" value="AIP/AIPL1/TTC9"/>
</dbReference>
<evidence type="ECO:0000313" key="6">
    <source>
        <dbReference type="Proteomes" id="UP001472866"/>
    </source>
</evidence>
<feature type="region of interest" description="Disordered" evidence="4">
    <location>
        <begin position="1"/>
        <end position="24"/>
    </location>
</feature>
<dbReference type="InterPro" id="IPR019734">
    <property type="entry name" value="TPR_rpt"/>
</dbReference>
<dbReference type="PROSITE" id="PS50005">
    <property type="entry name" value="TPR"/>
    <property type="match status" value="1"/>
</dbReference>
<accession>A0AAX4P9R4</accession>
<name>A0AAX4P9R4_9CHLO</name>
<sequence length="340" mass="37764">MTKKGKGKKAEKAKAKAEAKAEADAKDIQLNIEGLDEEMMKMAVEQLKNMTPEQIEAMKAQVSSMDPEAIRAAVEMSKQADSAALKEQFKNEGIGSVDTMKGQMNALNSHVISEGEKKVQQSEEWKNEANALYMKEKWQEARDVYIKAKKNLNGLSSLEARKLHRTCMLNESVCCLGLEQWEDAAKLTSFIIINAQSDTKNPLSTQQGVKVFYRRARAFFEMGEKAQAYQDLLNAHNLDPNDEAVNRALAGAKGELDEEDRKKPIESDVNKLETSDSAEKKEEEPKEEPKELTPEEQAAAEKRKKKNAKKRAAAKKKKEAAKASGGNNNSNNAFAALQNA</sequence>
<organism evidence="5 6">
    <name type="scientific">Chloropicon roscoffensis</name>
    <dbReference type="NCBI Taxonomy" id="1461544"/>
    <lineage>
        <taxon>Eukaryota</taxon>
        <taxon>Viridiplantae</taxon>
        <taxon>Chlorophyta</taxon>
        <taxon>Chloropicophyceae</taxon>
        <taxon>Chloropicales</taxon>
        <taxon>Chloropicaceae</taxon>
        <taxon>Chloropicon</taxon>
    </lineage>
</organism>
<keyword evidence="2 3" id="KW-0802">TPR repeat</keyword>
<feature type="compositionally biased region" description="Basic and acidic residues" evidence="4">
    <location>
        <begin position="259"/>
        <end position="293"/>
    </location>
</feature>
<dbReference type="Proteomes" id="UP001472866">
    <property type="component" value="Chromosome 06"/>
</dbReference>
<protein>
    <submittedName>
        <fullName evidence="5">Tetratricopeptide repeat domain-containing protein</fullName>
    </submittedName>
</protein>
<keyword evidence="1" id="KW-0677">Repeat</keyword>
<dbReference type="PANTHER" id="PTHR11242">
    <property type="entry name" value="ARYL HYDROCARBON RECEPTOR INTERACTING PROTEIN RELATED"/>
    <property type="match status" value="1"/>
</dbReference>
<gene>
    <name evidence="5" type="ORF">HKI87_06g43380</name>
</gene>
<dbReference type="Gene3D" id="1.25.40.10">
    <property type="entry name" value="Tetratricopeptide repeat domain"/>
    <property type="match status" value="1"/>
</dbReference>
<dbReference type="SUPFAM" id="SSF48452">
    <property type="entry name" value="TPR-like"/>
    <property type="match status" value="1"/>
</dbReference>